<feature type="domain" description="CUB" evidence="6">
    <location>
        <begin position="310"/>
        <end position="426"/>
    </location>
</feature>
<dbReference type="PRINTS" id="PR00081">
    <property type="entry name" value="GDHRDH"/>
</dbReference>
<comment type="caution">
    <text evidence="4">Lacks conserved residue(s) required for the propagation of feature annotation.</text>
</comment>
<dbReference type="Gene3D" id="3.40.50.720">
    <property type="entry name" value="NAD(P)-binding Rossmann-like Domain"/>
    <property type="match status" value="1"/>
</dbReference>
<dbReference type="Pfam" id="PF00431">
    <property type="entry name" value="CUB"/>
    <property type="match status" value="1"/>
</dbReference>
<dbReference type="InterPro" id="IPR036291">
    <property type="entry name" value="NAD(P)-bd_dom_sf"/>
</dbReference>
<dbReference type="Pfam" id="PF13561">
    <property type="entry name" value="adh_short_C2"/>
    <property type="match status" value="1"/>
</dbReference>
<dbReference type="InterPro" id="IPR035914">
    <property type="entry name" value="Sperma_CUB_dom_sf"/>
</dbReference>
<comment type="caution">
    <text evidence="7">The sequence shown here is derived from an EMBL/GenBank/DDBJ whole genome shotgun (WGS) entry which is preliminary data.</text>
</comment>
<proteinExistence type="inferred from homology"/>
<reference evidence="7" key="1">
    <citation type="submission" date="2023-10" db="EMBL/GenBank/DDBJ databases">
        <title>Genome assemblies of two species of porcelain crab, Petrolisthes cinctipes and Petrolisthes manimaculis (Anomura: Porcellanidae).</title>
        <authorList>
            <person name="Angst P."/>
        </authorList>
    </citation>
    <scope>NUCLEOTIDE SEQUENCE</scope>
    <source>
        <strain evidence="7">PB745_01</strain>
        <tissue evidence="7">Gill</tissue>
    </source>
</reference>
<dbReference type="Pfam" id="PF26080">
    <property type="entry name" value="CUB_animal"/>
    <property type="match status" value="1"/>
</dbReference>
<dbReference type="FunFam" id="3.40.50.720:FF:000084">
    <property type="entry name" value="Short-chain dehydrogenase reductase"/>
    <property type="match status" value="1"/>
</dbReference>
<dbReference type="EMBL" id="JAWQEG010006179">
    <property type="protein sequence ID" value="KAK3855531.1"/>
    <property type="molecule type" value="Genomic_DNA"/>
</dbReference>
<protein>
    <recommendedName>
        <fullName evidence="6">CUB domain-containing protein</fullName>
    </recommendedName>
</protein>
<keyword evidence="5" id="KW-1133">Transmembrane helix</keyword>
<evidence type="ECO:0000256" key="4">
    <source>
        <dbReference type="PROSITE-ProRule" id="PRU00059"/>
    </source>
</evidence>
<dbReference type="InterPro" id="IPR000859">
    <property type="entry name" value="CUB_dom"/>
</dbReference>
<organism evidence="7 8">
    <name type="scientific">Petrolisthes cinctipes</name>
    <name type="common">Flat porcelain crab</name>
    <dbReference type="NCBI Taxonomy" id="88211"/>
    <lineage>
        <taxon>Eukaryota</taxon>
        <taxon>Metazoa</taxon>
        <taxon>Ecdysozoa</taxon>
        <taxon>Arthropoda</taxon>
        <taxon>Crustacea</taxon>
        <taxon>Multicrustacea</taxon>
        <taxon>Malacostraca</taxon>
        <taxon>Eumalacostraca</taxon>
        <taxon>Eucarida</taxon>
        <taxon>Decapoda</taxon>
        <taxon>Pleocyemata</taxon>
        <taxon>Anomura</taxon>
        <taxon>Galatheoidea</taxon>
        <taxon>Porcellanidae</taxon>
        <taxon>Petrolisthes</taxon>
    </lineage>
</organism>
<dbReference type="Gene3D" id="2.60.120.290">
    <property type="entry name" value="Spermadhesin, CUB domain"/>
    <property type="match status" value="1"/>
</dbReference>
<dbReference type="PRINTS" id="PR00080">
    <property type="entry name" value="SDRFAMILY"/>
</dbReference>
<comment type="similarity">
    <text evidence="1">Belongs to the short-chain dehydrogenases/reductases (SDR) family.</text>
</comment>
<evidence type="ECO:0000256" key="5">
    <source>
        <dbReference type="SAM" id="Phobius"/>
    </source>
</evidence>
<evidence type="ECO:0000313" key="8">
    <source>
        <dbReference type="Proteomes" id="UP001286313"/>
    </source>
</evidence>
<keyword evidence="3 4" id="KW-1015">Disulfide bond</keyword>
<dbReference type="GO" id="GO:0004090">
    <property type="term" value="F:carbonyl reductase (NADPH) activity"/>
    <property type="evidence" value="ECO:0007669"/>
    <property type="project" value="TreeGrafter"/>
</dbReference>
<keyword evidence="8" id="KW-1185">Reference proteome</keyword>
<keyword evidence="2" id="KW-0560">Oxidoreductase</keyword>
<dbReference type="PANTHER" id="PTHR43943">
    <property type="entry name" value="DEHYDROGENASE/REDUCTASE (SDR FAMILY) MEMBER 4"/>
    <property type="match status" value="1"/>
</dbReference>
<dbReference type="Proteomes" id="UP001286313">
    <property type="component" value="Unassembled WGS sequence"/>
</dbReference>
<feature type="transmembrane region" description="Helical" evidence="5">
    <location>
        <begin position="142"/>
        <end position="163"/>
    </location>
</feature>
<feature type="disulfide bond" evidence="4">
    <location>
        <begin position="367"/>
        <end position="384"/>
    </location>
</feature>
<dbReference type="InterPro" id="IPR002347">
    <property type="entry name" value="SDR_fam"/>
</dbReference>
<dbReference type="InterPro" id="IPR020904">
    <property type="entry name" value="Sc_DH/Rdtase_CS"/>
</dbReference>
<dbReference type="SUPFAM" id="SSF51735">
    <property type="entry name" value="NAD(P)-binding Rossmann-fold domains"/>
    <property type="match status" value="1"/>
</dbReference>
<dbReference type="InterPro" id="IPR058698">
    <property type="entry name" value="CUB_metazoa"/>
</dbReference>
<keyword evidence="5" id="KW-0812">Transmembrane</keyword>
<gene>
    <name evidence="7" type="ORF">Pcinc_038079</name>
</gene>
<dbReference type="PROSITE" id="PS00061">
    <property type="entry name" value="ADH_SHORT"/>
    <property type="match status" value="1"/>
</dbReference>
<evidence type="ECO:0000256" key="2">
    <source>
        <dbReference type="ARBA" id="ARBA00023002"/>
    </source>
</evidence>
<evidence type="ECO:0000256" key="3">
    <source>
        <dbReference type="ARBA" id="ARBA00023157"/>
    </source>
</evidence>
<evidence type="ECO:0000259" key="6">
    <source>
        <dbReference type="PROSITE" id="PS01180"/>
    </source>
</evidence>
<evidence type="ECO:0000313" key="7">
    <source>
        <dbReference type="EMBL" id="KAK3855531.1"/>
    </source>
</evidence>
<dbReference type="SMART" id="SM00042">
    <property type="entry name" value="CUB"/>
    <property type="match status" value="1"/>
</dbReference>
<sequence>MATGGNKKLTGKVAVVTASTEGIGLAAARRLGEDGAHVVISSRKQKNVDRAVTELQAEGLSVMGVTCHVAKEEDRKNLFDKAVEKFGGVDILVSNAAVNPAVGGVLDCPGEVWDKIFEVNVKNSLQLSQLAVPLIRQRKGGAIVYISSVAAFQPFVLLGAYSVSKTALLGLTKAVAQQVACDNIRVNCVAPGVIKTKFSDLLVNTPEIHDKMVETIPLNRVGKPKEIAGLVSFLCSDDASYITGESFVAAGGMQSLSLFSVIRFKNYECVGNDGLMGVCYTVLDCARGGGNPSGQCAAGFGVCCVTSQGCGGRTWNNITYFQSPGFPATFNQATTCTHTLTFTSDVCQIRMDVEVIELSPPTVHGRCIDDSLTFSTGYKWSSVCGTTVDTHFYHDVDTAQSSALTFTFTTGSKSFDRRWRFRLSQICCDQLSMAPTGCGQYFTTPKGLIKGWNHDGLYLSGQNYAICVRKERNTCSTTYKDKRQFAFKPICDDTFEYPYPVFNDAPSSTTCQTPFTFLNPMPLTVPLQGPHYFYLVTTTDTTNDHTTATNLFYTYTQNTC</sequence>
<evidence type="ECO:0000256" key="1">
    <source>
        <dbReference type="ARBA" id="ARBA00006484"/>
    </source>
</evidence>
<keyword evidence="5" id="KW-0472">Membrane</keyword>
<name>A0AAE1BRE1_PETCI</name>
<dbReference type="NCBIfam" id="NF005559">
    <property type="entry name" value="PRK07231.1"/>
    <property type="match status" value="1"/>
</dbReference>
<dbReference type="PANTHER" id="PTHR43943:SF2">
    <property type="entry name" value="DEHYDROGENASE_REDUCTASE 4"/>
    <property type="match status" value="1"/>
</dbReference>
<dbReference type="PROSITE" id="PS01180">
    <property type="entry name" value="CUB"/>
    <property type="match status" value="1"/>
</dbReference>
<dbReference type="SUPFAM" id="SSF49854">
    <property type="entry name" value="Spermadhesin, CUB domain"/>
    <property type="match status" value="1"/>
</dbReference>
<dbReference type="AlphaFoldDB" id="A0AAE1BRE1"/>
<accession>A0AAE1BRE1</accession>